<dbReference type="AlphaFoldDB" id="A0A975CFW7"/>
<name>A0A975CFW7_9BURK</name>
<proteinExistence type="predicted"/>
<accession>A0A975CFW7</accession>
<feature type="transmembrane region" description="Helical" evidence="1">
    <location>
        <begin position="52"/>
        <end position="75"/>
    </location>
</feature>
<evidence type="ECO:0000313" key="2">
    <source>
        <dbReference type="EMBL" id="QTD44814.1"/>
    </source>
</evidence>
<keyword evidence="1" id="KW-0812">Transmembrane</keyword>
<keyword evidence="1" id="KW-0472">Membrane</keyword>
<dbReference type="RefSeq" id="WP_208008421.1">
    <property type="nucleotide sequence ID" value="NZ_CP071796.1"/>
</dbReference>
<organism evidence="2 3">
    <name type="scientific">Ottowia testudinis</name>
    <dbReference type="NCBI Taxonomy" id="2816950"/>
    <lineage>
        <taxon>Bacteria</taxon>
        <taxon>Pseudomonadati</taxon>
        <taxon>Pseudomonadota</taxon>
        <taxon>Betaproteobacteria</taxon>
        <taxon>Burkholderiales</taxon>
        <taxon>Comamonadaceae</taxon>
        <taxon>Ottowia</taxon>
    </lineage>
</organism>
<keyword evidence="3" id="KW-1185">Reference proteome</keyword>
<feature type="transmembrane region" description="Helical" evidence="1">
    <location>
        <begin position="96"/>
        <end position="115"/>
    </location>
</feature>
<dbReference type="EMBL" id="CP071796">
    <property type="protein sequence ID" value="QTD44814.1"/>
    <property type="molecule type" value="Genomic_DNA"/>
</dbReference>
<dbReference type="KEGG" id="otd:J1M35_17360"/>
<reference evidence="2" key="1">
    <citation type="submission" date="2021-03" db="EMBL/GenBank/DDBJ databases">
        <title>Ottowia sp. 27C isolated from the cloaca of a Giant Asian pond turtle (Heosemys grandis).</title>
        <authorList>
            <person name="Spergser J."/>
            <person name="Busse H.-J."/>
        </authorList>
    </citation>
    <scope>NUCLEOTIDE SEQUENCE</scope>
    <source>
        <strain evidence="2">27C</strain>
    </source>
</reference>
<gene>
    <name evidence="2" type="ORF">J1M35_17360</name>
</gene>
<protein>
    <submittedName>
        <fullName evidence="2">Uncharacterized protein</fullName>
    </submittedName>
</protein>
<keyword evidence="1" id="KW-1133">Transmembrane helix</keyword>
<evidence type="ECO:0000256" key="1">
    <source>
        <dbReference type="SAM" id="Phobius"/>
    </source>
</evidence>
<feature type="transmembrane region" description="Helical" evidence="1">
    <location>
        <begin position="12"/>
        <end position="32"/>
    </location>
</feature>
<evidence type="ECO:0000313" key="3">
    <source>
        <dbReference type="Proteomes" id="UP000663903"/>
    </source>
</evidence>
<dbReference type="Proteomes" id="UP000663903">
    <property type="component" value="Chromosome"/>
</dbReference>
<sequence>MPEKMTLWDRLVYAVIAGVFGALLGWLGWFLYGLGHSMNYSGPGMDPVLRHWLVGSVSAFAALGFVLGSTAADLVGDALSAILHFEVNDNQPQRMTAFFALIFLAIVIATIWFTAP</sequence>